<name>A0A5J9WSI4_9POAL</name>
<keyword evidence="3" id="KW-1185">Reference proteome</keyword>
<dbReference type="EMBL" id="RWGY01000002">
    <property type="protein sequence ID" value="TVU51098.1"/>
    <property type="molecule type" value="Genomic_DNA"/>
</dbReference>
<dbReference type="AlphaFoldDB" id="A0A5J9WSI4"/>
<gene>
    <name evidence="2" type="ORF">EJB05_02505</name>
</gene>
<evidence type="ECO:0000313" key="3">
    <source>
        <dbReference type="Proteomes" id="UP000324897"/>
    </source>
</evidence>
<protein>
    <submittedName>
        <fullName evidence="2">Uncharacterized protein</fullName>
    </submittedName>
</protein>
<evidence type="ECO:0000256" key="1">
    <source>
        <dbReference type="SAM" id="MobiDB-lite"/>
    </source>
</evidence>
<feature type="compositionally biased region" description="Acidic residues" evidence="1">
    <location>
        <begin position="95"/>
        <end position="104"/>
    </location>
</feature>
<dbReference type="PANTHER" id="PTHR34808:SF2">
    <property type="entry name" value="EXPRESSED PROTEIN"/>
    <property type="match status" value="1"/>
</dbReference>
<dbReference type="Gramene" id="TVU51098">
    <property type="protein sequence ID" value="TVU51098"/>
    <property type="gene ID" value="EJB05_02505"/>
</dbReference>
<reference evidence="2 3" key="1">
    <citation type="journal article" date="2019" name="Sci. Rep.">
        <title>A high-quality genome of Eragrostis curvula grass provides insights into Poaceae evolution and supports new strategies to enhance forage quality.</title>
        <authorList>
            <person name="Carballo J."/>
            <person name="Santos B.A.C.M."/>
            <person name="Zappacosta D."/>
            <person name="Garbus I."/>
            <person name="Selva J.P."/>
            <person name="Gallo C.A."/>
            <person name="Diaz A."/>
            <person name="Albertini E."/>
            <person name="Caccamo M."/>
            <person name="Echenique V."/>
        </authorList>
    </citation>
    <scope>NUCLEOTIDE SEQUENCE [LARGE SCALE GENOMIC DNA]</scope>
    <source>
        <strain evidence="3">cv. Victoria</strain>
        <tissue evidence="2">Leaf</tissue>
    </source>
</reference>
<sequence length="138" mass="14906">MRVYAGGVEERKITDMAPAEMTMPTTTTKVEAAGRLPSIEMEPKTLTLDQIKYAREAALYVVSTKSEEEAIRIFTAGLKPVQTSSAARKSSSFDSSDDDVDLDGSFDGSNTGGRCGSKGRRGRRSSSMEIRDIATAPF</sequence>
<feature type="region of interest" description="Disordered" evidence="1">
    <location>
        <begin position="81"/>
        <end position="138"/>
    </location>
</feature>
<proteinExistence type="predicted"/>
<dbReference type="OrthoDB" id="603047at2759"/>
<dbReference type="Proteomes" id="UP000324897">
    <property type="component" value="Chromosome 6"/>
</dbReference>
<accession>A0A5J9WSI4</accession>
<dbReference type="PANTHER" id="PTHR34808">
    <property type="entry name" value="EXPRESSED PROTEIN"/>
    <property type="match status" value="1"/>
</dbReference>
<evidence type="ECO:0000313" key="2">
    <source>
        <dbReference type="EMBL" id="TVU51098.1"/>
    </source>
</evidence>
<organism evidence="2 3">
    <name type="scientific">Eragrostis curvula</name>
    <name type="common">weeping love grass</name>
    <dbReference type="NCBI Taxonomy" id="38414"/>
    <lineage>
        <taxon>Eukaryota</taxon>
        <taxon>Viridiplantae</taxon>
        <taxon>Streptophyta</taxon>
        <taxon>Embryophyta</taxon>
        <taxon>Tracheophyta</taxon>
        <taxon>Spermatophyta</taxon>
        <taxon>Magnoliopsida</taxon>
        <taxon>Liliopsida</taxon>
        <taxon>Poales</taxon>
        <taxon>Poaceae</taxon>
        <taxon>PACMAD clade</taxon>
        <taxon>Chloridoideae</taxon>
        <taxon>Eragrostideae</taxon>
        <taxon>Eragrostidinae</taxon>
        <taxon>Eragrostis</taxon>
    </lineage>
</organism>
<comment type="caution">
    <text evidence="2">The sequence shown here is derived from an EMBL/GenBank/DDBJ whole genome shotgun (WGS) entry which is preliminary data.</text>
</comment>